<protein>
    <submittedName>
        <fullName evidence="1">Uncharacterized protein</fullName>
    </submittedName>
</protein>
<name>A0A0F9N3D1_9ZZZZ</name>
<dbReference type="AlphaFoldDB" id="A0A0F9N3D1"/>
<organism evidence="1">
    <name type="scientific">marine sediment metagenome</name>
    <dbReference type="NCBI Taxonomy" id="412755"/>
    <lineage>
        <taxon>unclassified sequences</taxon>
        <taxon>metagenomes</taxon>
        <taxon>ecological metagenomes</taxon>
    </lineage>
</organism>
<evidence type="ECO:0000313" key="1">
    <source>
        <dbReference type="EMBL" id="KKN12479.1"/>
    </source>
</evidence>
<proteinExistence type="predicted"/>
<gene>
    <name evidence="1" type="ORF">LCGC14_1016030</name>
</gene>
<comment type="caution">
    <text evidence="1">The sequence shown here is derived from an EMBL/GenBank/DDBJ whole genome shotgun (WGS) entry which is preliminary data.</text>
</comment>
<reference evidence="1" key="1">
    <citation type="journal article" date="2015" name="Nature">
        <title>Complex archaea that bridge the gap between prokaryotes and eukaryotes.</title>
        <authorList>
            <person name="Spang A."/>
            <person name="Saw J.H."/>
            <person name="Jorgensen S.L."/>
            <person name="Zaremba-Niedzwiedzka K."/>
            <person name="Martijn J."/>
            <person name="Lind A.E."/>
            <person name="van Eijk R."/>
            <person name="Schleper C."/>
            <person name="Guy L."/>
            <person name="Ettema T.J."/>
        </authorList>
    </citation>
    <scope>NUCLEOTIDE SEQUENCE</scope>
</reference>
<accession>A0A0F9N3D1</accession>
<dbReference type="EMBL" id="LAZR01004029">
    <property type="protein sequence ID" value="KKN12479.1"/>
    <property type="molecule type" value="Genomic_DNA"/>
</dbReference>
<sequence>MVTLTTKRGKQAKLLTPSEWHERMYGRYGRSGGMVAFEQMVYQSRNYKVCIECLTQDKLIECKNHLLPTDGHHSKDYYMCQERTDYYNNK</sequence>